<proteinExistence type="predicted"/>
<dbReference type="GO" id="GO:0035493">
    <property type="term" value="P:SNARE complex assembly"/>
    <property type="evidence" value="ECO:0007669"/>
    <property type="project" value="TreeGrafter"/>
</dbReference>
<dbReference type="EMBL" id="JALJOR010000022">
    <property type="protein sequence ID" value="KAK9803272.1"/>
    <property type="molecule type" value="Genomic_DNA"/>
</dbReference>
<evidence type="ECO:0000313" key="4">
    <source>
        <dbReference type="Proteomes" id="UP001489004"/>
    </source>
</evidence>
<accession>A0AAW1P2Q8</accession>
<organism evidence="3 4">
    <name type="scientific">[Myrmecia] bisecta</name>
    <dbReference type="NCBI Taxonomy" id="41462"/>
    <lineage>
        <taxon>Eukaryota</taxon>
        <taxon>Viridiplantae</taxon>
        <taxon>Chlorophyta</taxon>
        <taxon>core chlorophytes</taxon>
        <taxon>Trebouxiophyceae</taxon>
        <taxon>Trebouxiales</taxon>
        <taxon>Trebouxiaceae</taxon>
        <taxon>Myrmecia</taxon>
    </lineage>
</organism>
<keyword evidence="1 2" id="KW-0175">Coiled coil</keyword>
<dbReference type="GO" id="GO:0005768">
    <property type="term" value="C:endosome"/>
    <property type="evidence" value="ECO:0007669"/>
    <property type="project" value="TreeGrafter"/>
</dbReference>
<dbReference type="GO" id="GO:0000323">
    <property type="term" value="C:lytic vacuole"/>
    <property type="evidence" value="ECO:0007669"/>
    <property type="project" value="TreeGrafter"/>
</dbReference>
<dbReference type="GO" id="GO:0000149">
    <property type="term" value="F:SNARE binding"/>
    <property type="evidence" value="ECO:0007669"/>
    <property type="project" value="TreeGrafter"/>
</dbReference>
<evidence type="ECO:0000313" key="3">
    <source>
        <dbReference type="EMBL" id="KAK9803272.1"/>
    </source>
</evidence>
<feature type="coiled-coil region" evidence="2">
    <location>
        <begin position="272"/>
        <end position="330"/>
    </location>
</feature>
<dbReference type="Proteomes" id="UP001489004">
    <property type="component" value="Unassembled WGS sequence"/>
</dbReference>
<evidence type="ECO:0000256" key="2">
    <source>
        <dbReference type="SAM" id="Coils"/>
    </source>
</evidence>
<evidence type="ECO:0000256" key="1">
    <source>
        <dbReference type="ARBA" id="ARBA00023054"/>
    </source>
</evidence>
<dbReference type="PANTHER" id="PTHR15157:SF5">
    <property type="entry name" value="UV RADIATION RESISTANCE-ASSOCIATED GENE PROTEIN"/>
    <property type="match status" value="1"/>
</dbReference>
<comment type="caution">
    <text evidence="3">The sequence shown here is derived from an EMBL/GenBank/DDBJ whole genome shotgun (WGS) entry which is preliminary data.</text>
</comment>
<keyword evidence="4" id="KW-1185">Reference proteome</keyword>
<sequence length="641" mass="70008">MVPSQPPWRPCRRLRHLQSLQARHLQLTSWLQREHWDTYFVVWSRSSPNGTACTSWPWLFTSPQEKGAVAPEWPRLQLSELGLDADLLHGPCSGLIHIHLVGPDLTGLEAPLPRNSLILELTDGLYIHPPLPKEEVPEVAAPASSQPGSYVDLPSQAPGTPVQGATQRMFQGLLRRTPAQQPLSRPSSEQDLATASSRLGGAVRLRLEQRLSGTASASVLNELAGLPISRPGSPMSSLAVERATPAPPRTCQVEAQELLVNIAELASRQAFLEQTTARRQQAEQRLAQALQDRKTRQFRSTQLREVQRTAANLKRQAQAQQQRLQRARHSGDLVRSILTAQASALLHSGRALQTAVERLHEAARLLEVEGRAGRLAGLHRHLVARRCRLATDLGRIFAVGPLTVCEVEAPEGGHLEERLERGWWQGSETASQAASSSSSSSPPAQLDTWASKTRRVAKLSIGGLALDALVVRRGLEGTLGWEGDRQEEIKVAAALGYVAAATARLADYLDVPLRYPIHAANSRSTILDHAPPAGYPRSLRLLGSTSAAPPVRAMYLLQKMERGYSQGNAGLPPIEFPLYYEGSERTRFAYGIFLLSKDIEQLLNAHGLSAVGPSHVLQNLYKLLAAAASALPPSASMHRPF</sequence>
<reference evidence="3 4" key="1">
    <citation type="journal article" date="2024" name="Nat. Commun.">
        <title>Phylogenomics reveals the evolutionary origins of lichenization in chlorophyte algae.</title>
        <authorList>
            <person name="Puginier C."/>
            <person name="Libourel C."/>
            <person name="Otte J."/>
            <person name="Skaloud P."/>
            <person name="Haon M."/>
            <person name="Grisel S."/>
            <person name="Petersen M."/>
            <person name="Berrin J.G."/>
            <person name="Delaux P.M."/>
            <person name="Dal Grande F."/>
            <person name="Keller J."/>
        </authorList>
    </citation>
    <scope>NUCLEOTIDE SEQUENCE [LARGE SCALE GENOMIC DNA]</scope>
    <source>
        <strain evidence="3 4">SAG 2043</strain>
    </source>
</reference>
<protein>
    <recommendedName>
        <fullName evidence="5">UV radiation resistance-associated gene protein</fullName>
    </recommendedName>
</protein>
<dbReference type="AlphaFoldDB" id="A0AAW1P2Q8"/>
<dbReference type="PANTHER" id="PTHR15157">
    <property type="entry name" value="UV RADIATION RESISTANCE-ASSOCIATED GENE PROTEIN"/>
    <property type="match status" value="1"/>
</dbReference>
<evidence type="ECO:0008006" key="5">
    <source>
        <dbReference type="Google" id="ProtNLM"/>
    </source>
</evidence>
<name>A0AAW1P2Q8_9CHLO</name>
<gene>
    <name evidence="3" type="ORF">WJX72_004606</name>
</gene>